<feature type="transmembrane region" description="Helical" evidence="1">
    <location>
        <begin position="102"/>
        <end position="125"/>
    </location>
</feature>
<evidence type="ECO:0000313" key="4">
    <source>
        <dbReference type="Proteomes" id="UP001624684"/>
    </source>
</evidence>
<keyword evidence="1" id="KW-0812">Transmembrane</keyword>
<dbReference type="Gene3D" id="1.10.287.1260">
    <property type="match status" value="2"/>
</dbReference>
<keyword evidence="1" id="KW-1003">Cell membrane</keyword>
<reference evidence="3 4" key="1">
    <citation type="submission" date="2024-11" db="EMBL/GenBank/DDBJ databases">
        <title>First Report of Moraxella oculi in Brazil in an Infectious Bovine Keratoconjunctivitis Outbreak.</title>
        <authorList>
            <person name="Carvalho C.V."/>
            <person name="Domingues R."/>
            <person name="Coutinho C."/>
            <person name="Honorio N.T.B.S."/>
            <person name="Faza D.R.L.R."/>
            <person name="Carvalho W.A."/>
            <person name="Machado A.B.F."/>
            <person name="Martins M.F."/>
            <person name="Gaspar E.B."/>
        </authorList>
    </citation>
    <scope>NUCLEOTIDE SEQUENCE [LARGE SCALE GENOMIC DNA]</scope>
    <source>
        <strain evidence="3 4">2117LE</strain>
    </source>
</reference>
<feature type="transmembrane region" description="Helical" evidence="1">
    <location>
        <begin position="243"/>
        <end position="266"/>
    </location>
</feature>
<evidence type="ECO:0000256" key="1">
    <source>
        <dbReference type="RuleBase" id="RU369025"/>
    </source>
</evidence>
<dbReference type="Pfam" id="PF05552">
    <property type="entry name" value="MS_channel_1st_1"/>
    <property type="match status" value="4"/>
</dbReference>
<keyword evidence="1" id="KW-0997">Cell inner membrane</keyword>
<comment type="caution">
    <text evidence="3">The sequence shown here is derived from an EMBL/GenBank/DDBJ whole genome shotgun (WGS) entry which is preliminary data.</text>
</comment>
<feature type="transmembrane region" description="Helical" evidence="1">
    <location>
        <begin position="14"/>
        <end position="38"/>
    </location>
</feature>
<feature type="transmembrane region" description="Helical" evidence="1">
    <location>
        <begin position="341"/>
        <end position="364"/>
    </location>
</feature>
<sequence length="499" mass="53216">MNFAIFNQYLQSPIGSIVGAILIFILGWIAALILASLTKKGLTKLNLNEYMHQSTGSHYDLNGLIGKIVFWFVLAVGVSASLNQLNLNSVSAPFANMINQVLSFLPNMLAAVAIGVIGWVIATIARNALNTALAKTTLDEKLSQEAGVKPMSGTITDIVYWFIMLMVMTMVLGRLGLNGLFAPLTNMIDKTFNFIPNALMASLVFFIGYIVAKVVRGIVTNLVAGFNIQALASKAGISEKNSLPSIAGSLSFMLIIVPFTIAALDALKVDTISRPATNMLNKILEALPNIFTAVAILVITYYVVRMLANIVKGILANTQIDSLPAKLGLQGVFGSKQISDIIGCAILFFAMLFASIAAADLLGFHHISGIITMFIAFGSQIILGAIILTIGFWLANIIAGVVERSEQGSKFLANIVRVLIMGLVLAMGLKAMGIADSIVNLAFGLTLGAVAVAFALAFGLGGREAAATLLKRIQDKAQDRTDNQITPPNHLKNDVKNDD</sequence>
<feature type="transmembrane region" description="Helical" evidence="1">
    <location>
        <begin position="158"/>
        <end position="182"/>
    </location>
</feature>
<comment type="subunit">
    <text evidence="1">Homoheptamer.</text>
</comment>
<feature type="transmembrane region" description="Helical" evidence="1">
    <location>
        <begin position="441"/>
        <end position="462"/>
    </location>
</feature>
<comment type="function">
    <text evidence="1">Mechanosensitive channel that participates in the regulation of osmotic pressure changes within the cell, opening in response to stretch forces in the membrane lipid bilayer, without the need for other proteins. Contributes to normal resistance to hypoosmotic shock. Forms an ion channel of 1.0 nanosiemens conductance with a slight preference for anions.</text>
</comment>
<dbReference type="RefSeq" id="WP_407069460.1">
    <property type="nucleotide sequence ID" value="NZ_JBJJXE010000015.1"/>
</dbReference>
<feature type="transmembrane region" description="Helical" evidence="1">
    <location>
        <begin position="370"/>
        <end position="399"/>
    </location>
</feature>
<protein>
    <recommendedName>
        <fullName evidence="1">Small-conductance mechanosensitive channel</fullName>
    </recommendedName>
</protein>
<dbReference type="PANTHER" id="PTHR30221">
    <property type="entry name" value="SMALL-CONDUCTANCE MECHANOSENSITIVE CHANNEL"/>
    <property type="match status" value="1"/>
</dbReference>
<feature type="transmembrane region" description="Helical" evidence="1">
    <location>
        <begin position="411"/>
        <end position="429"/>
    </location>
</feature>
<gene>
    <name evidence="3" type="ORF">ACJHVH_08130</name>
</gene>
<dbReference type="InterPro" id="IPR045275">
    <property type="entry name" value="MscS_archaea/bacteria_type"/>
</dbReference>
<organism evidence="3 4">
    <name type="scientific">Moraxella oculi</name>
    <dbReference type="NCBI Taxonomy" id="2940516"/>
    <lineage>
        <taxon>Bacteria</taxon>
        <taxon>Pseudomonadati</taxon>
        <taxon>Pseudomonadota</taxon>
        <taxon>Gammaproteobacteria</taxon>
        <taxon>Moraxellales</taxon>
        <taxon>Moraxellaceae</taxon>
        <taxon>Moraxella</taxon>
    </lineage>
</organism>
<evidence type="ECO:0000313" key="3">
    <source>
        <dbReference type="EMBL" id="MFL1732948.1"/>
    </source>
</evidence>
<keyword evidence="1" id="KW-0472">Membrane</keyword>
<feature type="transmembrane region" description="Helical" evidence="1">
    <location>
        <begin position="194"/>
        <end position="212"/>
    </location>
</feature>
<comment type="subcellular location">
    <subcellularLocation>
        <location evidence="1">Cell inner membrane</location>
        <topology evidence="1">Multi-pass membrane protein</topology>
    </subcellularLocation>
</comment>
<keyword evidence="1" id="KW-0406">Ion transport</keyword>
<dbReference type="Proteomes" id="UP001624684">
    <property type="component" value="Unassembled WGS sequence"/>
</dbReference>
<keyword evidence="4" id="KW-1185">Reference proteome</keyword>
<keyword evidence="1" id="KW-0407">Ion channel</keyword>
<comment type="similarity">
    <text evidence="1">Belongs to the MscS (TC 1.A.23) family.</text>
</comment>
<dbReference type="PANTHER" id="PTHR30221:SF1">
    <property type="entry name" value="SMALL-CONDUCTANCE MECHANOSENSITIVE CHANNEL"/>
    <property type="match status" value="1"/>
</dbReference>
<keyword evidence="1" id="KW-1133">Transmembrane helix</keyword>
<name>A0ABW8U759_9GAMM</name>
<feature type="transmembrane region" description="Helical" evidence="1">
    <location>
        <begin position="286"/>
        <end position="304"/>
    </location>
</feature>
<evidence type="ECO:0000256" key="2">
    <source>
        <dbReference type="SAM" id="MobiDB-lite"/>
    </source>
</evidence>
<dbReference type="EMBL" id="JBJJXE010000015">
    <property type="protein sequence ID" value="MFL1732948.1"/>
    <property type="molecule type" value="Genomic_DNA"/>
</dbReference>
<proteinExistence type="inferred from homology"/>
<feature type="region of interest" description="Disordered" evidence="2">
    <location>
        <begin position="479"/>
        <end position="499"/>
    </location>
</feature>
<feature type="transmembrane region" description="Helical" evidence="1">
    <location>
        <begin position="59"/>
        <end position="82"/>
    </location>
</feature>
<accession>A0ABW8U759</accession>
<comment type="caution">
    <text evidence="1">Lacks conserved residue(s) required for the propagation of feature annotation.</text>
</comment>
<keyword evidence="1" id="KW-0813">Transport</keyword>
<dbReference type="NCBIfam" id="NF033912">
    <property type="entry name" value="msc"/>
    <property type="match status" value="1"/>
</dbReference>
<dbReference type="InterPro" id="IPR008910">
    <property type="entry name" value="MSC_TM_helix"/>
</dbReference>